<proteinExistence type="predicted"/>
<evidence type="ECO:0000256" key="2">
    <source>
        <dbReference type="SAM" id="MobiDB-lite"/>
    </source>
</evidence>
<dbReference type="EMBL" id="BSFP01000011">
    <property type="protein sequence ID" value="GLL00882.1"/>
    <property type="molecule type" value="Genomic_DNA"/>
</dbReference>
<dbReference type="InterPro" id="IPR049818">
    <property type="entry name" value="Expansin_EXLX1-like"/>
</dbReference>
<feature type="region of interest" description="Disordered" evidence="2">
    <location>
        <begin position="226"/>
        <end position="273"/>
    </location>
</feature>
<reference evidence="4" key="1">
    <citation type="journal article" date="2014" name="Int. J. Syst. Evol. Microbiol.">
        <title>Complete genome sequence of Corynebacterium casei LMG S-19264T (=DSM 44701T), isolated from a smear-ripened cheese.</title>
        <authorList>
            <consortium name="US DOE Joint Genome Institute (JGI-PGF)"/>
            <person name="Walter F."/>
            <person name="Albersmeier A."/>
            <person name="Kalinowski J."/>
            <person name="Ruckert C."/>
        </authorList>
    </citation>
    <scope>NUCLEOTIDE SEQUENCE</scope>
    <source>
        <strain evidence="4">VKM Ac-1321</strain>
    </source>
</reference>
<dbReference type="InterPro" id="IPR036908">
    <property type="entry name" value="RlpA-like_sf"/>
</dbReference>
<accession>A0A9W6NLI0</accession>
<keyword evidence="5" id="KW-1185">Reference proteome</keyword>
<dbReference type="InterPro" id="IPR036749">
    <property type="entry name" value="Expansin_CBD_sf"/>
</dbReference>
<gene>
    <name evidence="4" type="ORF">GCM10017581_026230</name>
</gene>
<dbReference type="InterPro" id="IPR051477">
    <property type="entry name" value="Expansin_CellWall"/>
</dbReference>
<dbReference type="Gene3D" id="2.60.40.760">
    <property type="entry name" value="Expansin, cellulose-binding-like domain"/>
    <property type="match status" value="1"/>
</dbReference>
<dbReference type="SUPFAM" id="SSF50685">
    <property type="entry name" value="Barwin-like endoglucanases"/>
    <property type="match status" value="1"/>
</dbReference>
<dbReference type="PROSITE" id="PS51257">
    <property type="entry name" value="PROKAR_LIPOPROTEIN"/>
    <property type="match status" value="1"/>
</dbReference>
<dbReference type="PANTHER" id="PTHR31836:SF21">
    <property type="entry name" value="EXPANSIN-LIKE PROTEIN 7"/>
    <property type="match status" value="1"/>
</dbReference>
<protein>
    <recommendedName>
        <fullName evidence="3">RlpA-like protein double-psi beta-barrel domain-containing protein</fullName>
    </recommendedName>
</protein>
<organism evidence="4 5">
    <name type="scientific">Dactylosporangium matsuzakiense</name>
    <dbReference type="NCBI Taxonomy" id="53360"/>
    <lineage>
        <taxon>Bacteria</taxon>
        <taxon>Bacillati</taxon>
        <taxon>Actinomycetota</taxon>
        <taxon>Actinomycetes</taxon>
        <taxon>Micromonosporales</taxon>
        <taxon>Micromonosporaceae</taxon>
        <taxon>Dactylosporangium</taxon>
    </lineage>
</organism>
<name>A0A9W6NLI0_9ACTN</name>
<sequence length="273" mass="27283">MNRRHLRWILPAATVVAAAVVAVVLVTQVGGSAACAAGGSASYYTAGRNGMCNLGTPADGAYAAVGSAELAGGRNCGTLLDVTGPNGTTRVQIVDLCPGCPAGKLDLGKGAFQKIGSLSAGIIPVTYATVRDPQVGPLRVKVKGGTGYSSLSVVVDNHGNPLSTVELQQGDGFVALRRGEDNTWTGPSGLRGTIALRISDVYSHQALVSGLALGRGDFQQTTQQLYGAEPPSGPSAAASTVESAGPSVSASVEPSRSVVPAGIGTTAPAKPGC</sequence>
<feature type="domain" description="RlpA-like protein double-psi beta-barrel" evidence="3">
    <location>
        <begin position="37"/>
        <end position="127"/>
    </location>
</feature>
<dbReference type="Gene3D" id="2.40.40.10">
    <property type="entry name" value="RlpA-like domain"/>
    <property type="match status" value="1"/>
</dbReference>
<dbReference type="Pfam" id="PF03330">
    <property type="entry name" value="DPBB_1"/>
    <property type="match status" value="1"/>
</dbReference>
<dbReference type="PANTHER" id="PTHR31836">
    <property type="match status" value="1"/>
</dbReference>
<evidence type="ECO:0000259" key="3">
    <source>
        <dbReference type="Pfam" id="PF03330"/>
    </source>
</evidence>
<dbReference type="SUPFAM" id="SSF49590">
    <property type="entry name" value="PHL pollen allergen"/>
    <property type="match status" value="1"/>
</dbReference>
<dbReference type="CDD" id="cd22272">
    <property type="entry name" value="DPBB_EXLX1-like"/>
    <property type="match status" value="1"/>
</dbReference>
<dbReference type="Proteomes" id="UP001143480">
    <property type="component" value="Unassembled WGS sequence"/>
</dbReference>
<evidence type="ECO:0000313" key="4">
    <source>
        <dbReference type="EMBL" id="GLL00882.1"/>
    </source>
</evidence>
<dbReference type="AlphaFoldDB" id="A0A9W6NLI0"/>
<feature type="compositionally biased region" description="Polar residues" evidence="2">
    <location>
        <begin position="240"/>
        <end position="254"/>
    </location>
</feature>
<evidence type="ECO:0000256" key="1">
    <source>
        <dbReference type="ARBA" id="ARBA00022729"/>
    </source>
</evidence>
<evidence type="ECO:0000313" key="5">
    <source>
        <dbReference type="Proteomes" id="UP001143480"/>
    </source>
</evidence>
<reference evidence="4" key="2">
    <citation type="submission" date="2023-01" db="EMBL/GenBank/DDBJ databases">
        <authorList>
            <person name="Sun Q."/>
            <person name="Evtushenko L."/>
        </authorList>
    </citation>
    <scope>NUCLEOTIDE SEQUENCE</scope>
    <source>
        <strain evidence="4">VKM Ac-1321</strain>
    </source>
</reference>
<comment type="caution">
    <text evidence="4">The sequence shown here is derived from an EMBL/GenBank/DDBJ whole genome shotgun (WGS) entry which is preliminary data.</text>
</comment>
<dbReference type="InterPro" id="IPR009009">
    <property type="entry name" value="RlpA-like_DPBB"/>
</dbReference>
<keyword evidence="1" id="KW-0732">Signal</keyword>
<dbReference type="NCBIfam" id="NF041144">
    <property type="entry name" value="expansin_EXLX1"/>
    <property type="match status" value="1"/>
</dbReference>
<dbReference type="RefSeq" id="WP_261965588.1">
    <property type="nucleotide sequence ID" value="NZ_BAAAXA010000001.1"/>
</dbReference>